<sequence>MSDKDRTWKMFIITRGLFTRNAVEKYKLFLVPLVGFFIGYELDKAAEERARSFHNKSMLFGGRDLAPGERIW</sequence>
<name>A0AAD9NKQ3_9ANNE</name>
<accession>A0AAD9NKQ3</accession>
<reference evidence="1" key="1">
    <citation type="journal article" date="2023" name="Mol. Biol. Evol.">
        <title>Third-Generation Sequencing Reveals the Adaptive Role of the Epigenome in Three Deep-Sea Polychaetes.</title>
        <authorList>
            <person name="Perez M."/>
            <person name="Aroh O."/>
            <person name="Sun Y."/>
            <person name="Lan Y."/>
            <person name="Juniper S.K."/>
            <person name="Young C.R."/>
            <person name="Angers B."/>
            <person name="Qian P.Y."/>
        </authorList>
    </citation>
    <scope>NUCLEOTIDE SEQUENCE</scope>
    <source>
        <strain evidence="1">P08H-3</strain>
    </source>
</reference>
<dbReference type="AlphaFoldDB" id="A0AAD9NKQ3"/>
<dbReference type="GO" id="GO:0005739">
    <property type="term" value="C:mitochondrion"/>
    <property type="evidence" value="ECO:0007669"/>
    <property type="project" value="InterPro"/>
</dbReference>
<organism evidence="1 2">
    <name type="scientific">Paralvinella palmiformis</name>
    <dbReference type="NCBI Taxonomy" id="53620"/>
    <lineage>
        <taxon>Eukaryota</taxon>
        <taxon>Metazoa</taxon>
        <taxon>Spiralia</taxon>
        <taxon>Lophotrochozoa</taxon>
        <taxon>Annelida</taxon>
        <taxon>Polychaeta</taxon>
        <taxon>Sedentaria</taxon>
        <taxon>Canalipalpata</taxon>
        <taxon>Terebellida</taxon>
        <taxon>Terebelliformia</taxon>
        <taxon>Alvinellidae</taxon>
        <taxon>Paralvinella</taxon>
    </lineage>
</organism>
<keyword evidence="2" id="KW-1185">Reference proteome</keyword>
<dbReference type="EMBL" id="JAODUP010000001">
    <property type="protein sequence ID" value="KAK2170724.1"/>
    <property type="molecule type" value="Genomic_DNA"/>
</dbReference>
<proteinExistence type="predicted"/>
<evidence type="ECO:0000313" key="2">
    <source>
        <dbReference type="Proteomes" id="UP001208570"/>
    </source>
</evidence>
<protein>
    <recommendedName>
        <fullName evidence="3">Complex I-MNLL</fullName>
    </recommendedName>
</protein>
<dbReference type="Proteomes" id="UP001208570">
    <property type="component" value="Unassembled WGS sequence"/>
</dbReference>
<evidence type="ECO:0008006" key="3">
    <source>
        <dbReference type="Google" id="ProtNLM"/>
    </source>
</evidence>
<dbReference type="Pfam" id="PF08040">
    <property type="entry name" value="NADH_oxidored"/>
    <property type="match status" value="1"/>
</dbReference>
<evidence type="ECO:0000313" key="1">
    <source>
        <dbReference type="EMBL" id="KAK2170724.1"/>
    </source>
</evidence>
<comment type="caution">
    <text evidence="1">The sequence shown here is derived from an EMBL/GenBank/DDBJ whole genome shotgun (WGS) entry which is preliminary data.</text>
</comment>
<dbReference type="InterPro" id="IPR012575">
    <property type="entry name" value="NDUB1"/>
</dbReference>
<gene>
    <name evidence="1" type="ORF">LSH36_1g22013</name>
</gene>